<dbReference type="InterPro" id="IPR002347">
    <property type="entry name" value="SDR_fam"/>
</dbReference>
<protein>
    <recommendedName>
        <fullName evidence="5">Short-chain dehydrogenase</fullName>
    </recommendedName>
</protein>
<keyword evidence="4" id="KW-1185">Reference proteome</keyword>
<dbReference type="PRINTS" id="PR00081">
    <property type="entry name" value="GDHRDH"/>
</dbReference>
<dbReference type="HOGENOM" id="CLU_010194_2_6_1"/>
<comment type="similarity">
    <text evidence="1">Belongs to the short-chain dehydrogenases/reductases (SDR) family.</text>
</comment>
<evidence type="ECO:0008006" key="5">
    <source>
        <dbReference type="Google" id="ProtNLM"/>
    </source>
</evidence>
<dbReference type="GO" id="GO:0016491">
    <property type="term" value="F:oxidoreductase activity"/>
    <property type="evidence" value="ECO:0007669"/>
    <property type="project" value="UniProtKB-KW"/>
</dbReference>
<dbReference type="PANTHER" id="PTHR44196">
    <property type="entry name" value="DEHYDROGENASE/REDUCTASE SDR FAMILY MEMBER 7B"/>
    <property type="match status" value="1"/>
</dbReference>
<dbReference type="Gene3D" id="3.40.50.720">
    <property type="entry name" value="NAD(P)-binding Rossmann-like Domain"/>
    <property type="match status" value="1"/>
</dbReference>
<sequence length="257" mass="28131">MDFQCALVTGGGGGIGKALAKYFISKGKKVIIAGRTESNLKSAAQDIGAEGYYVFDQGEVSSIPDFVKRITSENPDLDCLVNNAAIQEPLNVQSDAASFLEKADKELDINVRGPMHLTLHLLPHLKQKPHAKVINITSALAYVPMAIAVPGYNASKSWLRSWNLNLKTQLRGTSVRVIEIAPPLVETDLHRHHDDPDNNKKHKNPIALSIDEFITEATDKLERGDEFIGAGIAAGAVQGWWETFGSRYENAAKNYKP</sequence>
<dbReference type="AlphaFoldDB" id="A0A084B8I7"/>
<evidence type="ECO:0000313" key="3">
    <source>
        <dbReference type="EMBL" id="KEY73866.1"/>
    </source>
</evidence>
<dbReference type="GO" id="GO:0016020">
    <property type="term" value="C:membrane"/>
    <property type="evidence" value="ECO:0007669"/>
    <property type="project" value="TreeGrafter"/>
</dbReference>
<evidence type="ECO:0000256" key="1">
    <source>
        <dbReference type="ARBA" id="ARBA00006484"/>
    </source>
</evidence>
<accession>A0A084B8I7</accession>
<dbReference type="Proteomes" id="UP000028045">
    <property type="component" value="Unassembled WGS sequence"/>
</dbReference>
<dbReference type="SUPFAM" id="SSF51735">
    <property type="entry name" value="NAD(P)-binding Rossmann-fold domains"/>
    <property type="match status" value="1"/>
</dbReference>
<reference evidence="3 4" key="1">
    <citation type="journal article" date="2014" name="BMC Genomics">
        <title>Comparative genome sequencing reveals chemotype-specific gene clusters in the toxigenic black mold Stachybotrys.</title>
        <authorList>
            <person name="Semeiks J."/>
            <person name="Borek D."/>
            <person name="Otwinowski Z."/>
            <person name="Grishin N.V."/>
        </authorList>
    </citation>
    <scope>NUCLEOTIDE SEQUENCE [LARGE SCALE GENOMIC DNA]</scope>
    <source>
        <strain evidence="4">CBS 109288 / IBT 7711</strain>
    </source>
</reference>
<dbReference type="OrthoDB" id="37659at2759"/>
<proteinExistence type="inferred from homology"/>
<name>A0A084B8I7_STACB</name>
<evidence type="ECO:0000313" key="4">
    <source>
        <dbReference type="Proteomes" id="UP000028045"/>
    </source>
</evidence>
<gene>
    <name evidence="3" type="ORF">S7711_06077</name>
</gene>
<keyword evidence="2" id="KW-0560">Oxidoreductase</keyword>
<dbReference type="Pfam" id="PF00106">
    <property type="entry name" value="adh_short"/>
    <property type="match status" value="1"/>
</dbReference>
<dbReference type="EMBL" id="KL647710">
    <property type="protein sequence ID" value="KEY73866.1"/>
    <property type="molecule type" value="Genomic_DNA"/>
</dbReference>
<organism evidence="3 4">
    <name type="scientific">Stachybotrys chartarum (strain CBS 109288 / IBT 7711)</name>
    <name type="common">Toxic black mold</name>
    <name type="synonym">Stilbospora chartarum</name>
    <dbReference type="NCBI Taxonomy" id="1280523"/>
    <lineage>
        <taxon>Eukaryota</taxon>
        <taxon>Fungi</taxon>
        <taxon>Dikarya</taxon>
        <taxon>Ascomycota</taxon>
        <taxon>Pezizomycotina</taxon>
        <taxon>Sordariomycetes</taxon>
        <taxon>Hypocreomycetidae</taxon>
        <taxon>Hypocreales</taxon>
        <taxon>Stachybotryaceae</taxon>
        <taxon>Stachybotrys</taxon>
    </lineage>
</organism>
<dbReference type="InterPro" id="IPR036291">
    <property type="entry name" value="NAD(P)-bd_dom_sf"/>
</dbReference>
<dbReference type="PANTHER" id="PTHR44196:SF1">
    <property type="entry name" value="DEHYDROGENASE_REDUCTASE SDR FAMILY MEMBER 7B"/>
    <property type="match status" value="1"/>
</dbReference>
<evidence type="ECO:0000256" key="2">
    <source>
        <dbReference type="ARBA" id="ARBA00023002"/>
    </source>
</evidence>